<evidence type="ECO:0000259" key="3">
    <source>
        <dbReference type="Pfam" id="PF00850"/>
    </source>
</evidence>
<dbReference type="Pfam" id="PF00850">
    <property type="entry name" value="Hist_deacetyl"/>
    <property type="match status" value="1"/>
</dbReference>
<dbReference type="PRINTS" id="PR01271">
    <property type="entry name" value="HISDACETLASE"/>
</dbReference>
<evidence type="ECO:0000259" key="4">
    <source>
        <dbReference type="Pfam" id="PF04802"/>
    </source>
</evidence>
<feature type="domain" description="Histone deacetylase" evidence="3">
    <location>
        <begin position="39"/>
        <end position="112"/>
    </location>
</feature>
<sequence>MEKSMSKAELSKEIHTSPPCIPAIVETARLQSIISDCYNLREDCSVFENLFEFCQIYAGGTIDAARRLNNQLCDIAINWAGGLHHAKKCKASGFCYINDLVLGILELLKYHGFGNLGASKSLINLLKFYYGRVGYLKDVILARVLEEATAASLNFIIHSNNTIVISILKDDSTFIQELFTRLRPPTTSAESKKNLVSQLPNKKETVYGALDKWVAWETEFPLIATAKALQIFKKRSQWLHVIQVF</sequence>
<evidence type="ECO:0000256" key="2">
    <source>
        <dbReference type="ARBA" id="ARBA00022853"/>
    </source>
</evidence>
<gene>
    <name evidence="5" type="ORF">PVK06_044774</name>
</gene>
<feature type="domain" description="Serine/threonine-protein phosphatase 4 regulatory subunit 3-like central" evidence="4">
    <location>
        <begin position="132"/>
        <end position="197"/>
    </location>
</feature>
<evidence type="ECO:0000256" key="1">
    <source>
        <dbReference type="ARBA" id="ARBA00022491"/>
    </source>
</evidence>
<dbReference type="PANTHER" id="PTHR10625:SF39">
    <property type="entry name" value="HISTONE DEACETYLASE 9"/>
    <property type="match status" value="1"/>
</dbReference>
<dbReference type="Proteomes" id="UP001358586">
    <property type="component" value="Chromosome 12"/>
</dbReference>
<name>A0ABR0MUN5_GOSAR</name>
<evidence type="ECO:0008006" key="7">
    <source>
        <dbReference type="Google" id="ProtNLM"/>
    </source>
</evidence>
<protein>
    <recommendedName>
        <fullName evidence="7">Histone deacetylase</fullName>
    </recommendedName>
</protein>
<organism evidence="5 6">
    <name type="scientific">Gossypium arboreum</name>
    <name type="common">Tree cotton</name>
    <name type="synonym">Gossypium nanking</name>
    <dbReference type="NCBI Taxonomy" id="29729"/>
    <lineage>
        <taxon>Eukaryota</taxon>
        <taxon>Viridiplantae</taxon>
        <taxon>Streptophyta</taxon>
        <taxon>Embryophyta</taxon>
        <taxon>Tracheophyta</taxon>
        <taxon>Spermatophyta</taxon>
        <taxon>Magnoliopsida</taxon>
        <taxon>eudicotyledons</taxon>
        <taxon>Gunneridae</taxon>
        <taxon>Pentapetalae</taxon>
        <taxon>rosids</taxon>
        <taxon>malvids</taxon>
        <taxon>Malvales</taxon>
        <taxon>Malvaceae</taxon>
        <taxon>Malvoideae</taxon>
        <taxon>Gossypium</taxon>
    </lineage>
</organism>
<dbReference type="InterPro" id="IPR023801">
    <property type="entry name" value="His_deacetylse_dom"/>
</dbReference>
<dbReference type="InterPro" id="IPR003084">
    <property type="entry name" value="HDAC_I/II"/>
</dbReference>
<dbReference type="Gene3D" id="3.40.800.20">
    <property type="entry name" value="Histone deacetylase domain"/>
    <property type="match status" value="1"/>
</dbReference>
<reference evidence="5 6" key="1">
    <citation type="submission" date="2023-03" db="EMBL/GenBank/DDBJ databases">
        <title>WGS of Gossypium arboreum.</title>
        <authorList>
            <person name="Yu D."/>
        </authorList>
    </citation>
    <scope>NUCLEOTIDE SEQUENCE [LARGE SCALE GENOMIC DNA]</scope>
    <source>
        <tissue evidence="5">Leaf</tissue>
    </source>
</reference>
<accession>A0ABR0MUN5</accession>
<evidence type="ECO:0000313" key="6">
    <source>
        <dbReference type="Proteomes" id="UP001358586"/>
    </source>
</evidence>
<dbReference type="SUPFAM" id="SSF52768">
    <property type="entry name" value="Arginase/deacetylase"/>
    <property type="match status" value="1"/>
</dbReference>
<proteinExistence type="predicted"/>
<keyword evidence="1" id="KW-0678">Repressor</keyword>
<keyword evidence="2" id="KW-0156">Chromatin regulator</keyword>
<dbReference type="Pfam" id="PF04802">
    <property type="entry name" value="PP4R3"/>
    <property type="match status" value="1"/>
</dbReference>
<dbReference type="InterPro" id="IPR006887">
    <property type="entry name" value="P4R3-like_central_dom"/>
</dbReference>
<dbReference type="EMBL" id="JARKNE010000012">
    <property type="protein sequence ID" value="KAK5776809.1"/>
    <property type="molecule type" value="Genomic_DNA"/>
</dbReference>
<dbReference type="InterPro" id="IPR023696">
    <property type="entry name" value="Ureohydrolase_dom_sf"/>
</dbReference>
<dbReference type="PANTHER" id="PTHR10625">
    <property type="entry name" value="HISTONE DEACETYLASE HDAC1-RELATED"/>
    <property type="match status" value="1"/>
</dbReference>
<dbReference type="InterPro" id="IPR037138">
    <property type="entry name" value="His_deacetylse_dom_sf"/>
</dbReference>
<evidence type="ECO:0000313" key="5">
    <source>
        <dbReference type="EMBL" id="KAK5776809.1"/>
    </source>
</evidence>
<comment type="caution">
    <text evidence="5">The sequence shown here is derived from an EMBL/GenBank/DDBJ whole genome shotgun (WGS) entry which is preliminary data.</text>
</comment>
<keyword evidence="6" id="KW-1185">Reference proteome</keyword>